<organism evidence="2 3">
    <name type="scientific">Rosistilla ulvae</name>
    <dbReference type="NCBI Taxonomy" id="1930277"/>
    <lineage>
        <taxon>Bacteria</taxon>
        <taxon>Pseudomonadati</taxon>
        <taxon>Planctomycetota</taxon>
        <taxon>Planctomycetia</taxon>
        <taxon>Pirellulales</taxon>
        <taxon>Pirellulaceae</taxon>
        <taxon>Rosistilla</taxon>
    </lineage>
</organism>
<gene>
    <name evidence="2" type="ORF">EC9_32780</name>
</gene>
<feature type="region of interest" description="Disordered" evidence="1">
    <location>
        <begin position="73"/>
        <end position="92"/>
    </location>
</feature>
<dbReference type="AlphaFoldDB" id="A0A517M2I3"/>
<keyword evidence="3" id="KW-1185">Reference proteome</keyword>
<sequence length="92" mass="10469">MHGAIGFRCRNCVDYHLSAATDNISRVVDSSEPGVFAELALQRLLGYETLRVGGHHVRRFRLRRRLKMLPKHFAPIDPSTHPRKATKALVHD</sequence>
<reference evidence="2 3" key="1">
    <citation type="submission" date="2019-02" db="EMBL/GenBank/DDBJ databases">
        <title>Deep-cultivation of Planctomycetes and their phenomic and genomic characterization uncovers novel biology.</title>
        <authorList>
            <person name="Wiegand S."/>
            <person name="Jogler M."/>
            <person name="Boedeker C."/>
            <person name="Pinto D."/>
            <person name="Vollmers J."/>
            <person name="Rivas-Marin E."/>
            <person name="Kohn T."/>
            <person name="Peeters S.H."/>
            <person name="Heuer A."/>
            <person name="Rast P."/>
            <person name="Oberbeckmann S."/>
            <person name="Bunk B."/>
            <person name="Jeske O."/>
            <person name="Meyerdierks A."/>
            <person name="Storesund J.E."/>
            <person name="Kallscheuer N."/>
            <person name="Luecker S."/>
            <person name="Lage O.M."/>
            <person name="Pohl T."/>
            <person name="Merkel B.J."/>
            <person name="Hornburger P."/>
            <person name="Mueller R.-W."/>
            <person name="Bruemmer F."/>
            <person name="Labrenz M."/>
            <person name="Spormann A.M."/>
            <person name="Op den Camp H."/>
            <person name="Overmann J."/>
            <person name="Amann R."/>
            <person name="Jetten M.S.M."/>
            <person name="Mascher T."/>
            <person name="Medema M.H."/>
            <person name="Devos D.P."/>
            <person name="Kaster A.-K."/>
            <person name="Ovreas L."/>
            <person name="Rohde M."/>
            <person name="Galperin M.Y."/>
            <person name="Jogler C."/>
        </authorList>
    </citation>
    <scope>NUCLEOTIDE SEQUENCE [LARGE SCALE GENOMIC DNA]</scope>
    <source>
        <strain evidence="2 3">EC9</strain>
    </source>
</reference>
<dbReference type="KEGG" id="ruv:EC9_32780"/>
<evidence type="ECO:0000313" key="3">
    <source>
        <dbReference type="Proteomes" id="UP000319557"/>
    </source>
</evidence>
<evidence type="ECO:0000256" key="1">
    <source>
        <dbReference type="SAM" id="MobiDB-lite"/>
    </source>
</evidence>
<accession>A0A517M2I3</accession>
<evidence type="ECO:0000313" key="2">
    <source>
        <dbReference type="EMBL" id="QDS89081.1"/>
    </source>
</evidence>
<protein>
    <submittedName>
        <fullName evidence="2">Uncharacterized protein</fullName>
    </submittedName>
</protein>
<dbReference type="Proteomes" id="UP000319557">
    <property type="component" value="Chromosome"/>
</dbReference>
<dbReference type="EMBL" id="CP036261">
    <property type="protein sequence ID" value="QDS89081.1"/>
    <property type="molecule type" value="Genomic_DNA"/>
</dbReference>
<name>A0A517M2I3_9BACT</name>
<proteinExistence type="predicted"/>